<dbReference type="SUPFAM" id="SSF103491">
    <property type="entry name" value="Preprotein translocase SecY subunit"/>
    <property type="match status" value="1"/>
</dbReference>
<protein>
    <recommendedName>
        <fullName evidence="9 10">Protein translocase subunit SecY</fullName>
    </recommendedName>
</protein>
<dbReference type="PANTHER" id="PTHR10906">
    <property type="entry name" value="SECY/SEC61-ALPHA FAMILY MEMBER"/>
    <property type="match status" value="1"/>
</dbReference>
<evidence type="ECO:0000256" key="1">
    <source>
        <dbReference type="ARBA" id="ARBA00004141"/>
    </source>
</evidence>
<feature type="transmembrane region" description="Helical" evidence="10">
    <location>
        <begin position="183"/>
        <end position="200"/>
    </location>
</feature>
<evidence type="ECO:0000256" key="8">
    <source>
        <dbReference type="ARBA" id="ARBA00023136"/>
    </source>
</evidence>
<dbReference type="STRING" id="1802556.A2999_02690"/>
<feature type="transmembrane region" description="Helical" evidence="10">
    <location>
        <begin position="366"/>
        <end position="384"/>
    </location>
</feature>
<evidence type="ECO:0000313" key="15">
    <source>
        <dbReference type="Proteomes" id="UP000178798"/>
    </source>
</evidence>
<keyword evidence="6 10" id="KW-1133">Transmembrane helix</keyword>
<organism evidence="14 15">
    <name type="scientific">Candidatus Wolfebacteria bacterium RIFCSPLOWO2_01_FULL_38_11</name>
    <dbReference type="NCBI Taxonomy" id="1802556"/>
    <lineage>
        <taxon>Bacteria</taxon>
        <taxon>Candidatus Wolfeibacteriota</taxon>
    </lineage>
</organism>
<evidence type="ECO:0000256" key="2">
    <source>
        <dbReference type="ARBA" id="ARBA00005751"/>
    </source>
</evidence>
<dbReference type="InterPro" id="IPR026593">
    <property type="entry name" value="SecY"/>
</dbReference>
<dbReference type="EMBL" id="MGIQ01000008">
    <property type="protein sequence ID" value="OGM91369.1"/>
    <property type="molecule type" value="Genomic_DNA"/>
</dbReference>
<dbReference type="GO" id="GO:0006605">
    <property type="term" value="P:protein targeting"/>
    <property type="evidence" value="ECO:0007669"/>
    <property type="project" value="UniProtKB-UniRule"/>
</dbReference>
<evidence type="ECO:0000256" key="11">
    <source>
        <dbReference type="RuleBase" id="RU000537"/>
    </source>
</evidence>
<proteinExistence type="inferred from homology"/>
<dbReference type="PROSITE" id="PS00756">
    <property type="entry name" value="SECY_2"/>
    <property type="match status" value="1"/>
</dbReference>
<name>A0A1F8DTQ1_9BACT</name>
<feature type="transmembrane region" description="Helical" evidence="10">
    <location>
        <begin position="390"/>
        <end position="415"/>
    </location>
</feature>
<dbReference type="Gene3D" id="1.10.3370.10">
    <property type="entry name" value="SecY subunit domain"/>
    <property type="match status" value="1"/>
</dbReference>
<dbReference type="Pfam" id="PF00344">
    <property type="entry name" value="SecY"/>
    <property type="match status" value="1"/>
</dbReference>
<dbReference type="GO" id="GO:0043952">
    <property type="term" value="P:protein transport by the Sec complex"/>
    <property type="evidence" value="ECO:0007669"/>
    <property type="project" value="UniProtKB-UniRule"/>
</dbReference>
<dbReference type="PRINTS" id="PR00303">
    <property type="entry name" value="SECYTRNLCASE"/>
</dbReference>
<comment type="function">
    <text evidence="10 11">The central subunit of the protein translocation channel SecYEG. Consists of two halves formed by TMs 1-5 and 6-10. These two domains form a lateral gate at the front which open onto the bilayer between TMs 2 and 7, and are clamped together by SecE at the back. The channel is closed by both a pore ring composed of hydrophobic SecY resides and a short helix (helix 2A) on the extracellular side of the membrane which forms a plug. The plug probably moves laterally to allow the channel to open. The ring and the pore may move independently.</text>
</comment>
<dbReference type="HAMAP" id="MF_01465">
    <property type="entry name" value="SecY"/>
    <property type="match status" value="1"/>
</dbReference>
<accession>A0A1F8DTQ1</accession>
<dbReference type="Proteomes" id="UP000178798">
    <property type="component" value="Unassembled WGS sequence"/>
</dbReference>
<keyword evidence="10" id="KW-1003">Cell membrane</keyword>
<evidence type="ECO:0000256" key="9">
    <source>
        <dbReference type="ARBA" id="ARBA00039733"/>
    </source>
</evidence>
<dbReference type="InterPro" id="IPR030659">
    <property type="entry name" value="SecY_CS"/>
</dbReference>
<keyword evidence="7 10" id="KW-0811">Translocation</keyword>
<reference evidence="14 15" key="1">
    <citation type="journal article" date="2016" name="Nat. Commun.">
        <title>Thousands of microbial genomes shed light on interconnected biogeochemical processes in an aquifer system.</title>
        <authorList>
            <person name="Anantharaman K."/>
            <person name="Brown C.T."/>
            <person name="Hug L.A."/>
            <person name="Sharon I."/>
            <person name="Castelle C.J."/>
            <person name="Probst A.J."/>
            <person name="Thomas B.C."/>
            <person name="Singh A."/>
            <person name="Wilkins M.J."/>
            <person name="Karaoz U."/>
            <person name="Brodie E.L."/>
            <person name="Williams K.H."/>
            <person name="Hubbard S.S."/>
            <person name="Banfield J.F."/>
        </authorList>
    </citation>
    <scope>NUCLEOTIDE SEQUENCE [LARGE SCALE GENOMIC DNA]</scope>
</reference>
<keyword evidence="5 10" id="KW-0653">Protein transport</keyword>
<feature type="transmembrane region" description="Helical" evidence="10">
    <location>
        <begin position="75"/>
        <end position="99"/>
    </location>
</feature>
<keyword evidence="3 10" id="KW-0813">Transport</keyword>
<evidence type="ECO:0000256" key="6">
    <source>
        <dbReference type="ARBA" id="ARBA00022989"/>
    </source>
</evidence>
<dbReference type="GO" id="GO:0065002">
    <property type="term" value="P:intracellular protein transmembrane transport"/>
    <property type="evidence" value="ECO:0007669"/>
    <property type="project" value="UniProtKB-UniRule"/>
</dbReference>
<evidence type="ECO:0000256" key="7">
    <source>
        <dbReference type="ARBA" id="ARBA00023010"/>
    </source>
</evidence>
<evidence type="ECO:0000313" key="14">
    <source>
        <dbReference type="EMBL" id="OGM91369.1"/>
    </source>
</evidence>
<comment type="caution">
    <text evidence="14">The sequence shown here is derived from an EMBL/GenBank/DDBJ whole genome shotgun (WGS) entry which is preliminary data.</text>
</comment>
<evidence type="ECO:0000256" key="12">
    <source>
        <dbReference type="RuleBase" id="RU003484"/>
    </source>
</evidence>
<evidence type="ECO:0000256" key="3">
    <source>
        <dbReference type="ARBA" id="ARBA00022448"/>
    </source>
</evidence>
<keyword evidence="4 10" id="KW-0812">Transmembrane</keyword>
<dbReference type="InterPro" id="IPR023201">
    <property type="entry name" value="SecY_dom_sf"/>
</dbReference>
<comment type="similarity">
    <text evidence="2 10 13">Belongs to the SecY/SEC61-alpha family.</text>
</comment>
<dbReference type="FunFam" id="1.10.3370.10:FF:000001">
    <property type="entry name" value="Preprotein translocase subunit SecY"/>
    <property type="match status" value="1"/>
</dbReference>
<dbReference type="NCBIfam" id="TIGR00967">
    <property type="entry name" value="3a0501s007"/>
    <property type="match status" value="1"/>
</dbReference>
<keyword evidence="8 10" id="KW-0472">Membrane</keyword>
<feature type="transmembrane region" description="Helical" evidence="10">
    <location>
        <begin position="120"/>
        <end position="141"/>
    </location>
</feature>
<evidence type="ECO:0000256" key="4">
    <source>
        <dbReference type="ARBA" id="ARBA00022692"/>
    </source>
</evidence>
<dbReference type="InterPro" id="IPR002208">
    <property type="entry name" value="SecY/SEC61-alpha"/>
</dbReference>
<dbReference type="PROSITE" id="PS00755">
    <property type="entry name" value="SECY_1"/>
    <property type="match status" value="1"/>
</dbReference>
<sequence length="430" mass="47173">MTMTNILQIFKIKELRSKILIVAFLLGCFQALSNVPIPVVSAEKFAGFLNAAQFFDSSQLLKFLSLFSGGGLEKLSIMMLGVAPYITSTIIMQLLTMIFPRIKEMYYEEGEAGKAKFNRYSKYLTVPLGALQSYGFLNLLISQGVIPQMTLPQNLFNVLLITAGTMILVWIGELISDQKIGNGVSLIIFAGIVAQLPRAVQNTLFSYDSSMLPTLIAFVIVGIAVVAGVVFIQEGERKIPVAYAKRVRGMKMYGGAASYLPLKVNQAGVIPIIFAISILLFPQFLAQISSIISSDLSLKLNDLVGKFFNNQYSYSAFYFVLVVVFTYFYTAITFDPKEIAKNLQRAGGFIAGIRPGESTAAMLSKIISRLTFSGAIFLGLIAILPNLTQIITGIKFLTIGGTALLIVVSVALEIMKQVNSQLIMREYEEI</sequence>
<feature type="transmembrane region" description="Helical" evidence="10">
    <location>
        <begin position="153"/>
        <end position="171"/>
    </location>
</feature>
<feature type="transmembrane region" description="Helical" evidence="10">
    <location>
        <begin position="212"/>
        <end position="232"/>
    </location>
</feature>
<gene>
    <name evidence="10" type="primary">secY</name>
    <name evidence="14" type="ORF">A2999_02690</name>
</gene>
<evidence type="ECO:0000256" key="10">
    <source>
        <dbReference type="HAMAP-Rule" id="MF_01465"/>
    </source>
</evidence>
<evidence type="ECO:0000256" key="13">
    <source>
        <dbReference type="RuleBase" id="RU004349"/>
    </source>
</evidence>
<dbReference type="AlphaFoldDB" id="A0A1F8DTQ1"/>
<comment type="subcellular location">
    <subcellularLocation>
        <location evidence="10">Cell membrane</location>
        <topology evidence="10">Multi-pass membrane protein</topology>
    </subcellularLocation>
    <subcellularLocation>
        <location evidence="1 12">Membrane</location>
        <topology evidence="1 12">Multi-pass membrane protein</topology>
    </subcellularLocation>
</comment>
<dbReference type="GO" id="GO:0005886">
    <property type="term" value="C:plasma membrane"/>
    <property type="evidence" value="ECO:0007669"/>
    <property type="project" value="UniProtKB-SubCell"/>
</dbReference>
<comment type="subunit">
    <text evidence="10">Component of the Sec protein translocase complex. Heterotrimer consisting of SecY, SecE and SecG subunits. The heterotrimers can form oligomers, although 1 heterotrimer is thought to be able to translocate proteins. Interacts with the ribosome. Interacts with SecDF, and other proteins may be involved. Interacts with SecA.</text>
</comment>
<feature type="transmembrane region" description="Helical" evidence="10">
    <location>
        <begin position="269"/>
        <end position="292"/>
    </location>
</feature>
<feature type="transmembrane region" description="Helical" evidence="10">
    <location>
        <begin position="312"/>
        <end position="332"/>
    </location>
</feature>
<evidence type="ECO:0000256" key="5">
    <source>
        <dbReference type="ARBA" id="ARBA00022927"/>
    </source>
</evidence>
<dbReference type="PIRSF" id="PIRSF004557">
    <property type="entry name" value="SecY"/>
    <property type="match status" value="1"/>
</dbReference>
<comment type="caution">
    <text evidence="10">Lacks conserved residue(s) required for the propagation of feature annotation.</text>
</comment>